<dbReference type="eggNOG" id="COG1959">
    <property type="taxonomic scope" value="Bacteria"/>
</dbReference>
<evidence type="ECO:0000313" key="3">
    <source>
        <dbReference type="Proteomes" id="UP000009236"/>
    </source>
</evidence>
<dbReference type="GO" id="GO:0005829">
    <property type="term" value="C:cytosol"/>
    <property type="evidence" value="ECO:0007669"/>
    <property type="project" value="TreeGrafter"/>
</dbReference>
<dbReference type="Pfam" id="PF02082">
    <property type="entry name" value="Rrf2"/>
    <property type="match status" value="1"/>
</dbReference>
<dbReference type="PANTHER" id="PTHR33221">
    <property type="entry name" value="WINGED HELIX-TURN-HELIX TRANSCRIPTIONAL REGULATOR, RRF2 FAMILY"/>
    <property type="match status" value="1"/>
</dbReference>
<proteinExistence type="predicted"/>
<dbReference type="PANTHER" id="PTHR33221:SF5">
    <property type="entry name" value="HTH-TYPE TRANSCRIPTIONAL REGULATOR ISCR"/>
    <property type="match status" value="1"/>
</dbReference>
<gene>
    <name evidence="2" type="ordered locus">Isova_2832</name>
</gene>
<keyword evidence="3" id="KW-1185">Reference proteome</keyword>
<reference evidence="2 3" key="1">
    <citation type="submission" date="2011-05" db="EMBL/GenBank/DDBJ databases">
        <title>Complete sequence of Isoptericola variabilis 225.</title>
        <authorList>
            <consortium name="US DOE Joint Genome Institute"/>
            <person name="Lucas S."/>
            <person name="Han J."/>
            <person name="Lapidus A."/>
            <person name="Cheng J.-F."/>
            <person name="Goodwin L."/>
            <person name="Pitluck S."/>
            <person name="Peters L."/>
            <person name="Mikhailova N."/>
            <person name="Zeytun A."/>
            <person name="Han C."/>
            <person name="Tapia R."/>
            <person name="Land M."/>
            <person name="Hauser L."/>
            <person name="Kyrpides N."/>
            <person name="Ivanova N."/>
            <person name="Pagani I."/>
            <person name="Siebers A."/>
            <person name="Allgaier M."/>
            <person name="Thelen M."/>
            <person name="Hugenholtz P."/>
            <person name="Gladden J."/>
            <person name="Woyke T."/>
        </authorList>
    </citation>
    <scope>NUCLEOTIDE SEQUENCE [LARGE SCALE GENOMIC DNA]</scope>
    <source>
        <strain evidence="3">225</strain>
    </source>
</reference>
<dbReference type="PROSITE" id="PS01332">
    <property type="entry name" value="HTH_RRF2_1"/>
    <property type="match status" value="1"/>
</dbReference>
<accession>F6FVL7</accession>
<sequence length="152" mass="16131">MRISAKADYAVRAAAELAAAGDGVPVPAEALARAQGVPHRFLEVILSDLRREGIVSSRRGARGGYVLARPASEVTVADVVRAVDGPLVYVRDERPADLEYGGAASSLLHVWVALRANVRAVLEHVTLADLAAGAVPDVVRRLTEDEGAWYNP</sequence>
<dbReference type="InterPro" id="IPR000944">
    <property type="entry name" value="Tscrpt_reg_Rrf2"/>
</dbReference>
<dbReference type="InterPro" id="IPR036390">
    <property type="entry name" value="WH_DNA-bd_sf"/>
</dbReference>
<dbReference type="RefSeq" id="WP_013839908.1">
    <property type="nucleotide sequence ID" value="NC_015588.1"/>
</dbReference>
<keyword evidence="1" id="KW-0238">DNA-binding</keyword>
<evidence type="ECO:0000256" key="1">
    <source>
        <dbReference type="ARBA" id="ARBA00023125"/>
    </source>
</evidence>
<organism evidence="3">
    <name type="scientific">Isoptericola variabilis (strain 225)</name>
    <dbReference type="NCBI Taxonomy" id="743718"/>
    <lineage>
        <taxon>Bacteria</taxon>
        <taxon>Bacillati</taxon>
        <taxon>Actinomycetota</taxon>
        <taxon>Actinomycetes</taxon>
        <taxon>Micrococcales</taxon>
        <taxon>Promicromonosporaceae</taxon>
        <taxon>Isoptericola</taxon>
    </lineage>
</organism>
<dbReference type="AlphaFoldDB" id="F6FVL7"/>
<dbReference type="InterPro" id="IPR036388">
    <property type="entry name" value="WH-like_DNA-bd_sf"/>
</dbReference>
<dbReference type="GO" id="GO:0003677">
    <property type="term" value="F:DNA binding"/>
    <property type="evidence" value="ECO:0007669"/>
    <property type="project" value="UniProtKB-KW"/>
</dbReference>
<dbReference type="SUPFAM" id="SSF46785">
    <property type="entry name" value="Winged helix' DNA-binding domain"/>
    <property type="match status" value="1"/>
</dbReference>
<dbReference type="STRING" id="743718.Isova_2832"/>
<dbReference type="HOGENOM" id="CLU_107144_1_1_11"/>
<dbReference type="PROSITE" id="PS51197">
    <property type="entry name" value="HTH_RRF2_2"/>
    <property type="match status" value="1"/>
</dbReference>
<dbReference type="KEGG" id="iva:Isova_2832"/>
<dbReference type="Gene3D" id="1.10.10.10">
    <property type="entry name" value="Winged helix-like DNA-binding domain superfamily/Winged helix DNA-binding domain"/>
    <property type="match status" value="1"/>
</dbReference>
<dbReference type="NCBIfam" id="TIGR00738">
    <property type="entry name" value="rrf2_super"/>
    <property type="match status" value="1"/>
</dbReference>
<protein>
    <submittedName>
        <fullName evidence="2">Transcriptional regulator, BadM/Rrf2 family</fullName>
    </submittedName>
</protein>
<dbReference type="EMBL" id="CP002810">
    <property type="protein sequence ID" value="AEG45518.1"/>
    <property type="molecule type" value="Genomic_DNA"/>
</dbReference>
<dbReference type="InterPro" id="IPR030489">
    <property type="entry name" value="TR_Rrf2-type_CS"/>
</dbReference>
<dbReference type="GO" id="GO:0003700">
    <property type="term" value="F:DNA-binding transcription factor activity"/>
    <property type="evidence" value="ECO:0007669"/>
    <property type="project" value="TreeGrafter"/>
</dbReference>
<dbReference type="Proteomes" id="UP000009236">
    <property type="component" value="Chromosome"/>
</dbReference>
<evidence type="ECO:0000313" key="2">
    <source>
        <dbReference type="EMBL" id="AEG45518.1"/>
    </source>
</evidence>
<name>F6FVL7_ISOV2</name>